<dbReference type="GO" id="GO:0005925">
    <property type="term" value="C:focal adhesion"/>
    <property type="evidence" value="ECO:0007669"/>
    <property type="project" value="UniProtKB-SubCell"/>
</dbReference>
<evidence type="ECO:0000313" key="13">
    <source>
        <dbReference type="EMBL" id="KAK7150559.1"/>
    </source>
</evidence>
<dbReference type="InterPro" id="IPR011993">
    <property type="entry name" value="PH-like_dom_sf"/>
</dbReference>
<feature type="compositionally biased region" description="Polar residues" evidence="9">
    <location>
        <begin position="364"/>
        <end position="378"/>
    </location>
</feature>
<evidence type="ECO:0000256" key="3">
    <source>
        <dbReference type="ARBA" id="ARBA00022553"/>
    </source>
</evidence>
<keyword evidence="7 8" id="KW-0727">SH2 domain</keyword>
<feature type="compositionally biased region" description="Polar residues" evidence="9">
    <location>
        <begin position="890"/>
        <end position="906"/>
    </location>
</feature>
<dbReference type="Gene3D" id="2.60.40.1110">
    <property type="match status" value="1"/>
</dbReference>
<keyword evidence="3" id="KW-0597">Phosphoprotein</keyword>
<evidence type="ECO:0000259" key="10">
    <source>
        <dbReference type="PROSITE" id="PS50001"/>
    </source>
</evidence>
<comment type="caution">
    <text evidence="13">The sequence shown here is derived from an EMBL/GenBank/DDBJ whole genome shotgun (WGS) entry which is preliminary data.</text>
</comment>
<evidence type="ECO:0000256" key="6">
    <source>
        <dbReference type="ARBA" id="ARBA00022949"/>
    </source>
</evidence>
<feature type="domain" description="SH2" evidence="10">
    <location>
        <begin position="927"/>
        <end position="1037"/>
    </location>
</feature>
<dbReference type="PROSITE" id="PS50001">
    <property type="entry name" value="SH2"/>
    <property type="match status" value="1"/>
</dbReference>
<dbReference type="InterPro" id="IPR013625">
    <property type="entry name" value="PTB"/>
</dbReference>
<reference evidence="13 14" key="1">
    <citation type="submission" date="2024-02" db="EMBL/GenBank/DDBJ databases">
        <title>Chromosome-level genome assembly of the Eurasian Minnow (Phoxinus phoxinus).</title>
        <authorList>
            <person name="Oriowo T.O."/>
            <person name="Martin S."/>
            <person name="Stange M."/>
            <person name="Chrysostomakis Y."/>
            <person name="Brown T."/>
            <person name="Winkler S."/>
            <person name="Kukowka S."/>
            <person name="Myers E.W."/>
            <person name="Bohne A."/>
        </authorList>
    </citation>
    <scope>NUCLEOTIDE SEQUENCE [LARGE SCALE GENOMIC DNA]</scope>
    <source>
        <strain evidence="13">ZFMK-TIS-60720</strain>
        <tissue evidence="13">Whole Organism</tissue>
    </source>
</reference>
<dbReference type="InterPro" id="IPR000980">
    <property type="entry name" value="SH2"/>
</dbReference>
<feature type="compositionally biased region" description="Low complexity" evidence="9">
    <location>
        <begin position="460"/>
        <end position="470"/>
    </location>
</feature>
<evidence type="ECO:0008006" key="15">
    <source>
        <dbReference type="Google" id="ProtNLM"/>
    </source>
</evidence>
<name>A0AAN9H6E5_9TELE</name>
<dbReference type="InterPro" id="IPR029021">
    <property type="entry name" value="Prot-tyrosine_phosphatase-like"/>
</dbReference>
<feature type="compositionally biased region" description="Polar residues" evidence="9">
    <location>
        <begin position="799"/>
        <end position="809"/>
    </location>
</feature>
<feature type="region of interest" description="Disordered" evidence="9">
    <location>
        <begin position="342"/>
        <end position="411"/>
    </location>
</feature>
<dbReference type="Gene3D" id="3.90.190.10">
    <property type="entry name" value="Protein tyrosine phosphatase superfamily"/>
    <property type="match status" value="1"/>
</dbReference>
<comment type="subcellular location">
    <subcellularLocation>
        <location evidence="1">Cell junction</location>
        <location evidence="1">Focal adhesion</location>
    </subcellularLocation>
</comment>
<dbReference type="PROSITE" id="PS51181">
    <property type="entry name" value="PPASE_TENSIN"/>
    <property type="match status" value="1"/>
</dbReference>
<evidence type="ECO:0000259" key="11">
    <source>
        <dbReference type="PROSITE" id="PS51181"/>
    </source>
</evidence>
<feature type="domain" description="Phosphatase tensin-type" evidence="11">
    <location>
        <begin position="1"/>
        <end position="170"/>
    </location>
</feature>
<feature type="compositionally biased region" description="Basic and acidic residues" evidence="9">
    <location>
        <begin position="533"/>
        <end position="542"/>
    </location>
</feature>
<feature type="region of interest" description="Disordered" evidence="9">
    <location>
        <begin position="890"/>
        <end position="912"/>
    </location>
</feature>
<evidence type="ECO:0000256" key="5">
    <source>
        <dbReference type="ARBA" id="ARBA00022912"/>
    </source>
</evidence>
<evidence type="ECO:0000256" key="2">
    <source>
        <dbReference type="ARBA" id="ARBA00007881"/>
    </source>
</evidence>
<accession>A0AAN9H6E5</accession>
<keyword evidence="6" id="KW-0965">Cell junction</keyword>
<dbReference type="InterPro" id="IPR036860">
    <property type="entry name" value="SH2_dom_sf"/>
</dbReference>
<dbReference type="Proteomes" id="UP001364617">
    <property type="component" value="Unassembled WGS sequence"/>
</dbReference>
<feature type="compositionally biased region" description="Polar residues" evidence="9">
    <location>
        <begin position="471"/>
        <end position="480"/>
    </location>
</feature>
<dbReference type="InterPro" id="IPR033929">
    <property type="entry name" value="Tensin_PTB"/>
</dbReference>
<dbReference type="FunFam" id="2.30.29.30:FF:000039">
    <property type="entry name" value="Tensin 1"/>
    <property type="match status" value="1"/>
</dbReference>
<dbReference type="FunFam" id="3.30.505.10:FF:000002">
    <property type="entry name" value="Tensin 1"/>
    <property type="match status" value="1"/>
</dbReference>
<feature type="region of interest" description="Disordered" evidence="9">
    <location>
        <begin position="453"/>
        <end position="485"/>
    </location>
</feature>
<dbReference type="SMART" id="SM00462">
    <property type="entry name" value="PTB"/>
    <property type="match status" value="1"/>
</dbReference>
<dbReference type="InterPro" id="IPR035012">
    <property type="entry name" value="Tensin-like_SH2"/>
</dbReference>
<proteinExistence type="inferred from homology"/>
<dbReference type="InterPro" id="IPR006020">
    <property type="entry name" value="PTB/PI_dom"/>
</dbReference>
<protein>
    <recommendedName>
        <fullName evidence="15">Tensin 3</fullName>
    </recommendedName>
</protein>
<dbReference type="EMBL" id="JAYKXH010000012">
    <property type="protein sequence ID" value="KAK7150559.1"/>
    <property type="molecule type" value="Genomic_DNA"/>
</dbReference>
<evidence type="ECO:0000256" key="8">
    <source>
        <dbReference type="PROSITE-ProRule" id="PRU00191"/>
    </source>
</evidence>
<feature type="compositionally biased region" description="Low complexity" evidence="9">
    <location>
        <begin position="354"/>
        <end position="363"/>
    </location>
</feature>
<sequence length="1201" mass="132318">MAEGYEFDLNYVTERIIGVTFHQSCAEQTYQHNLRSITQMLQSKHADQYMVINLSEHSDDLSRMNRRVVDLGWPECHAPSLHLLCSLCKNMNNWLSAHPENVLLLHCKGSKDRVGVVISSYIQLSNVSTSEEHALDLYSMKKFCCDKMVDIMTPSQKRYVQVFGRLLAHQIHINPSPLFIHRVHIHPIPDFHPTVCPLFIRVYHGTQTIYTSGVHQVAVGQTDSVCFILEPPQMINGDFMIACYHKNVFVRTNETVFRVQFHTGALSGDQLSLQKQDLDHASKDPRFPEDGVVEVLFSEIAEKDPSFASDCGYWRNSSAVVIENDPLDSLQTQWDFSENLTATAKPNEGDHSLSSDSGLSSSSQWTGGQASGLTISYSSEEHTQLHRGNPGLRMEEEQPTVGIPRHDPTASQAAFDHSSHLNGKAMFIERETDIIDDDDDITTPNDAIAAVSDSKDTLSSKELSGLSSGECQNSVQSDHCQTGAPPAIFRDNVSSSNTLIHSSVPAEYQTHMWVKQQQSVSQSTSYTHTPSNRLEHKEETDLQRGASKPSLPDNGFPEAQAEPEKDDEFATLALDIDQSIEQLNQLILDLDPDFEPIPTQARSHMTRTVSLHTNGKTHLGGRAKSHLSGWRQKQLSDVSEYSVLRSPGGDQIQNIQRFVFDTPSPRGLYHTDTVDFGDHPPEVDSPLWVGLNQVPPTPAFPVTPPTPYLKSAHDFIPSRPGSQTSRHYMSSPIWQESRGYVDSMTHTSMSSDGELFHSDVTGSPASCQRMFGSMHSISTPSPLVNTDSPTPAHCWLEGGSSTPLSHYTPQPSPPLTLSAPNSHSSPRGPARSLTSSLDVGGLESSLLEAVEGLEALGLDVALPPHLPLKRHGTEGSETMLSFPLSRSTVSTSYASHNSSPTRSTPSPDFMASKPENVKFVQDTSKFWYKPDISRDQAIGILKDKEPGSFIIRDSHSFRGAYGLAMKVATPPPSVLQQSKKMGDLSNELVRHFLIECTPKGVRLKGCPNEPYFGSLTALVCQHSITPLALPCRLIIPGRDPVEELNESPAQTSTNSAAELLKQGAACNVWFLGSVELESLTGVQGVQKATTVIFSMDPPTTSTVVHFKVSAQGITLTDNQRKLFFRRHYAVNTVIFCALDPQDRKWTRDGCTAAKIFGFIARKSGSSTENVCHLFAEHDPEQPASAIVNFVSKVMIGSPKTK</sequence>
<keyword evidence="5" id="KW-0904">Protein phosphatase</keyword>
<evidence type="ECO:0000256" key="7">
    <source>
        <dbReference type="ARBA" id="ARBA00022999"/>
    </source>
</evidence>
<comment type="similarity">
    <text evidence="2">Belongs to the PTEN phosphatase protein family.</text>
</comment>
<feature type="compositionally biased region" description="Polar residues" evidence="9">
    <location>
        <begin position="775"/>
        <end position="789"/>
    </location>
</feature>
<dbReference type="SUPFAM" id="SSF50729">
    <property type="entry name" value="PH domain-like"/>
    <property type="match status" value="1"/>
</dbReference>
<dbReference type="InterPro" id="IPR029023">
    <property type="entry name" value="Tensin_phosphatase"/>
</dbReference>
<evidence type="ECO:0000256" key="1">
    <source>
        <dbReference type="ARBA" id="ARBA00004246"/>
    </source>
</evidence>
<dbReference type="SMART" id="SM00252">
    <property type="entry name" value="SH2"/>
    <property type="match status" value="1"/>
</dbReference>
<dbReference type="AlphaFoldDB" id="A0AAN9H6E5"/>
<evidence type="ECO:0000259" key="12">
    <source>
        <dbReference type="PROSITE" id="PS51182"/>
    </source>
</evidence>
<evidence type="ECO:0000256" key="9">
    <source>
        <dbReference type="SAM" id="MobiDB-lite"/>
    </source>
</evidence>
<dbReference type="Gene3D" id="2.30.29.30">
    <property type="entry name" value="Pleckstrin-homology domain (PH domain)/Phosphotyrosine-binding domain (PTB)"/>
    <property type="match status" value="1"/>
</dbReference>
<keyword evidence="4" id="KW-0378">Hydrolase</keyword>
<dbReference type="InterPro" id="IPR035892">
    <property type="entry name" value="C2_domain_sf"/>
</dbReference>
<dbReference type="SUPFAM" id="SSF49562">
    <property type="entry name" value="C2 domain (Calcium/lipid-binding domain, CaLB)"/>
    <property type="match status" value="1"/>
</dbReference>
<dbReference type="Gene3D" id="3.30.505.10">
    <property type="entry name" value="SH2 domain"/>
    <property type="match status" value="1"/>
</dbReference>
<feature type="region of interest" description="Disordered" evidence="9">
    <location>
        <begin position="771"/>
        <end position="836"/>
    </location>
</feature>
<dbReference type="SMART" id="SM01326">
    <property type="entry name" value="PTEN_C2"/>
    <property type="match status" value="1"/>
</dbReference>
<evidence type="ECO:0000256" key="4">
    <source>
        <dbReference type="ARBA" id="ARBA00022801"/>
    </source>
</evidence>
<dbReference type="GO" id="GO:0004721">
    <property type="term" value="F:phosphoprotein phosphatase activity"/>
    <property type="evidence" value="ECO:0007669"/>
    <property type="project" value="UniProtKB-KW"/>
</dbReference>
<feature type="domain" description="C2 tensin-type" evidence="12">
    <location>
        <begin position="175"/>
        <end position="300"/>
    </location>
</feature>
<dbReference type="CDD" id="cd09927">
    <property type="entry name" value="SH2_Tensin_like"/>
    <property type="match status" value="1"/>
</dbReference>
<keyword evidence="14" id="KW-1185">Reference proteome</keyword>
<dbReference type="PROSITE" id="PS51182">
    <property type="entry name" value="C2_TENSIN"/>
    <property type="match status" value="1"/>
</dbReference>
<dbReference type="Pfam" id="PF10409">
    <property type="entry name" value="PTEN_C2"/>
    <property type="match status" value="1"/>
</dbReference>
<dbReference type="InterPro" id="IPR014020">
    <property type="entry name" value="Tensin_C2-dom"/>
</dbReference>
<dbReference type="PANTHER" id="PTHR45734">
    <property type="entry name" value="TENSIN"/>
    <property type="match status" value="1"/>
</dbReference>
<dbReference type="CDD" id="cd14508">
    <property type="entry name" value="PTP_tensin"/>
    <property type="match status" value="1"/>
</dbReference>
<dbReference type="SUPFAM" id="SSF52799">
    <property type="entry name" value="(Phosphotyrosine protein) phosphatases II"/>
    <property type="match status" value="1"/>
</dbReference>
<dbReference type="Pfam" id="PF00017">
    <property type="entry name" value="SH2"/>
    <property type="match status" value="1"/>
</dbReference>
<feature type="region of interest" description="Disordered" evidence="9">
    <location>
        <begin position="519"/>
        <end position="565"/>
    </location>
</feature>
<dbReference type="CDD" id="cd01213">
    <property type="entry name" value="PTB_tensin"/>
    <property type="match status" value="1"/>
</dbReference>
<evidence type="ECO:0000313" key="14">
    <source>
        <dbReference type="Proteomes" id="UP001364617"/>
    </source>
</evidence>
<dbReference type="PANTHER" id="PTHR45734:SF5">
    <property type="entry name" value="TENSIN-3"/>
    <property type="match status" value="1"/>
</dbReference>
<dbReference type="Pfam" id="PF08416">
    <property type="entry name" value="PTB"/>
    <property type="match status" value="1"/>
</dbReference>
<organism evidence="13 14">
    <name type="scientific">Phoxinus phoxinus</name>
    <name type="common">Eurasian minnow</name>
    <dbReference type="NCBI Taxonomy" id="58324"/>
    <lineage>
        <taxon>Eukaryota</taxon>
        <taxon>Metazoa</taxon>
        <taxon>Chordata</taxon>
        <taxon>Craniata</taxon>
        <taxon>Vertebrata</taxon>
        <taxon>Euteleostomi</taxon>
        <taxon>Actinopterygii</taxon>
        <taxon>Neopterygii</taxon>
        <taxon>Teleostei</taxon>
        <taxon>Ostariophysi</taxon>
        <taxon>Cypriniformes</taxon>
        <taxon>Leuciscidae</taxon>
        <taxon>Phoxininae</taxon>
        <taxon>Phoxinus</taxon>
    </lineage>
</organism>
<dbReference type="InterPro" id="IPR051484">
    <property type="entry name" value="Tensin_PTEN_phosphatase"/>
</dbReference>
<gene>
    <name evidence="13" type="ORF">R3I93_011716</name>
</gene>
<dbReference type="SUPFAM" id="SSF55550">
    <property type="entry name" value="SH2 domain"/>
    <property type="match status" value="1"/>
</dbReference>